<reference evidence="2 3" key="1">
    <citation type="submission" date="2021-02" db="EMBL/GenBank/DDBJ databases">
        <title>Actinophytocola xerophila sp. nov., isolated from soil of cotton cropping field.</title>
        <authorList>
            <person name="Huang R."/>
            <person name="Chen X."/>
            <person name="Ge X."/>
            <person name="Liu W."/>
        </authorList>
    </citation>
    <scope>NUCLEOTIDE SEQUENCE [LARGE SCALE GENOMIC DNA]</scope>
    <source>
        <strain evidence="2 3">S1-96</strain>
    </source>
</reference>
<proteinExistence type="predicted"/>
<dbReference type="InterPro" id="IPR029068">
    <property type="entry name" value="Glyas_Bleomycin-R_OHBP_Dase"/>
</dbReference>
<sequence length="121" mass="12931">MLAVGSVVLGVSDVARAMRFWGGALGYVPRDDPEPDWVVLRPADGVSGPNISLGTSRTPVQDKPRVHLDLYTRTPAAEIERLLGLGATRVDWDDYPPGADFTVLADPEGNRFCVIDTGGAP</sequence>
<dbReference type="PROSITE" id="PS51819">
    <property type="entry name" value="VOC"/>
    <property type="match status" value="1"/>
</dbReference>
<name>A0ABT2J250_9PSEU</name>
<evidence type="ECO:0000313" key="2">
    <source>
        <dbReference type="EMBL" id="MCT2581674.1"/>
    </source>
</evidence>
<accession>A0ABT2J250</accession>
<dbReference type="PANTHER" id="PTHR35908:SF1">
    <property type="entry name" value="CONSERVED PROTEIN"/>
    <property type="match status" value="1"/>
</dbReference>
<gene>
    <name evidence="2" type="ORF">JT362_00885</name>
</gene>
<evidence type="ECO:0000259" key="1">
    <source>
        <dbReference type="PROSITE" id="PS51819"/>
    </source>
</evidence>
<dbReference type="Gene3D" id="3.10.180.10">
    <property type="entry name" value="2,3-Dihydroxybiphenyl 1,2-Dioxygenase, domain 1"/>
    <property type="match status" value="1"/>
</dbReference>
<dbReference type="Proteomes" id="UP001156441">
    <property type="component" value="Unassembled WGS sequence"/>
</dbReference>
<protein>
    <submittedName>
        <fullName evidence="2">VOC family protein</fullName>
    </submittedName>
</protein>
<dbReference type="RefSeq" id="WP_375546425.1">
    <property type="nucleotide sequence ID" value="NZ_JAFFZE010000003.1"/>
</dbReference>
<dbReference type="InterPro" id="IPR041581">
    <property type="entry name" value="Glyoxalase_6"/>
</dbReference>
<dbReference type="EMBL" id="JAFFZE010000003">
    <property type="protein sequence ID" value="MCT2581674.1"/>
    <property type="molecule type" value="Genomic_DNA"/>
</dbReference>
<organism evidence="2 3">
    <name type="scientific">Actinophytocola gossypii</name>
    <dbReference type="NCBI Taxonomy" id="2812003"/>
    <lineage>
        <taxon>Bacteria</taxon>
        <taxon>Bacillati</taxon>
        <taxon>Actinomycetota</taxon>
        <taxon>Actinomycetes</taxon>
        <taxon>Pseudonocardiales</taxon>
        <taxon>Pseudonocardiaceae</taxon>
    </lineage>
</organism>
<dbReference type="SUPFAM" id="SSF54593">
    <property type="entry name" value="Glyoxalase/Bleomycin resistance protein/Dihydroxybiphenyl dioxygenase"/>
    <property type="match status" value="1"/>
</dbReference>
<evidence type="ECO:0000313" key="3">
    <source>
        <dbReference type="Proteomes" id="UP001156441"/>
    </source>
</evidence>
<comment type="caution">
    <text evidence="2">The sequence shown here is derived from an EMBL/GenBank/DDBJ whole genome shotgun (WGS) entry which is preliminary data.</text>
</comment>
<keyword evidence="3" id="KW-1185">Reference proteome</keyword>
<dbReference type="PANTHER" id="PTHR35908">
    <property type="entry name" value="HYPOTHETICAL FUSION PROTEIN"/>
    <property type="match status" value="1"/>
</dbReference>
<dbReference type="Pfam" id="PF18029">
    <property type="entry name" value="Glyoxalase_6"/>
    <property type="match status" value="1"/>
</dbReference>
<dbReference type="CDD" id="cd06587">
    <property type="entry name" value="VOC"/>
    <property type="match status" value="1"/>
</dbReference>
<dbReference type="InterPro" id="IPR037523">
    <property type="entry name" value="VOC_core"/>
</dbReference>
<feature type="domain" description="VOC" evidence="1">
    <location>
        <begin position="3"/>
        <end position="117"/>
    </location>
</feature>